<dbReference type="AlphaFoldDB" id="A0A933SC35"/>
<reference evidence="3" key="1">
    <citation type="submission" date="2020-07" db="EMBL/GenBank/DDBJ databases">
        <title>Huge and variable diversity of episymbiotic CPR bacteria and DPANN archaea in groundwater ecosystems.</title>
        <authorList>
            <person name="He C.Y."/>
            <person name="Keren R."/>
            <person name="Whittaker M."/>
            <person name="Farag I.F."/>
            <person name="Doudna J."/>
            <person name="Cate J.H.D."/>
            <person name="Banfield J.F."/>
        </authorList>
    </citation>
    <scope>NUCLEOTIDE SEQUENCE</scope>
    <source>
        <strain evidence="3">NC_groundwater_1813_Pr3_B-0.1um_71_17</strain>
    </source>
</reference>
<feature type="region of interest" description="Disordered" evidence="1">
    <location>
        <begin position="63"/>
        <end position="99"/>
    </location>
</feature>
<proteinExistence type="predicted"/>
<sequence>MRRALALVLLLAVPAASFAQDFTAFGPRPVSPFSVPLDPAAPPAPEWLATTVAPEMLSPLTLEVRSLSSDKPAKPKKEKKGRKKKDEKPKPAQPAGMALGPERARILLRSLTVPGWGQATMGRRTSAKWFVAAEAGVWTAFGAFRAQEVMRRESAMRTARLAAGIDLRGRDEEFQRIVGSFVSSEEYNLLVVARDAANIYLLDPYHPDMEGYRAYVAAHSLSGADAWNWGSLESFRKYSAQRKDANRAGLRANTAIAVGIANRIASAIHAARAAGRAPAVEPPRSWNFEVTPDPRDGDAVRAGLRVTF</sequence>
<organism evidence="3 4">
    <name type="scientific">Eiseniibacteriota bacterium</name>
    <dbReference type="NCBI Taxonomy" id="2212470"/>
    <lineage>
        <taxon>Bacteria</taxon>
        <taxon>Candidatus Eiseniibacteriota</taxon>
    </lineage>
</organism>
<evidence type="ECO:0000313" key="4">
    <source>
        <dbReference type="Proteomes" id="UP000696931"/>
    </source>
</evidence>
<feature type="compositionally biased region" description="Basic residues" evidence="1">
    <location>
        <begin position="74"/>
        <end position="83"/>
    </location>
</feature>
<evidence type="ECO:0000256" key="1">
    <source>
        <dbReference type="SAM" id="MobiDB-lite"/>
    </source>
</evidence>
<evidence type="ECO:0000256" key="2">
    <source>
        <dbReference type="SAM" id="SignalP"/>
    </source>
</evidence>
<keyword evidence="2" id="KW-0732">Signal</keyword>
<protein>
    <recommendedName>
        <fullName evidence="5">DUF5683 domain-containing protein</fullName>
    </recommendedName>
</protein>
<comment type="caution">
    <text evidence="3">The sequence shown here is derived from an EMBL/GenBank/DDBJ whole genome shotgun (WGS) entry which is preliminary data.</text>
</comment>
<feature type="signal peptide" evidence="2">
    <location>
        <begin position="1"/>
        <end position="19"/>
    </location>
</feature>
<evidence type="ECO:0008006" key="5">
    <source>
        <dbReference type="Google" id="ProtNLM"/>
    </source>
</evidence>
<evidence type="ECO:0000313" key="3">
    <source>
        <dbReference type="EMBL" id="MBI5169609.1"/>
    </source>
</evidence>
<name>A0A933SC35_UNCEI</name>
<dbReference type="EMBL" id="JACRIW010000058">
    <property type="protein sequence ID" value="MBI5169609.1"/>
    <property type="molecule type" value="Genomic_DNA"/>
</dbReference>
<accession>A0A933SC35</accession>
<gene>
    <name evidence="3" type="ORF">HZA61_08990</name>
</gene>
<dbReference type="Proteomes" id="UP000696931">
    <property type="component" value="Unassembled WGS sequence"/>
</dbReference>
<feature type="chain" id="PRO_5037451021" description="DUF5683 domain-containing protein" evidence="2">
    <location>
        <begin position="20"/>
        <end position="308"/>
    </location>
</feature>